<keyword evidence="3" id="KW-1185">Reference proteome</keyword>
<dbReference type="Gene3D" id="3.40.50.1820">
    <property type="entry name" value="alpha/beta hydrolase"/>
    <property type="match status" value="1"/>
</dbReference>
<dbReference type="EMBL" id="NRRY01000053">
    <property type="protein sequence ID" value="MBK1620945.1"/>
    <property type="molecule type" value="Genomic_DNA"/>
</dbReference>
<gene>
    <name evidence="2" type="ORF">CKO42_21470</name>
</gene>
<name>A0A9X0WD30_9GAMM</name>
<dbReference type="RefSeq" id="WP_200248720.1">
    <property type="nucleotide sequence ID" value="NZ_NRRY01000053.1"/>
</dbReference>
<evidence type="ECO:0000313" key="2">
    <source>
        <dbReference type="EMBL" id="MBK1620945.1"/>
    </source>
</evidence>
<accession>A0A9X0WD30</accession>
<dbReference type="InterPro" id="IPR029058">
    <property type="entry name" value="AB_hydrolase_fold"/>
</dbReference>
<comment type="caution">
    <text evidence="2">The sequence shown here is derived from an EMBL/GenBank/DDBJ whole genome shotgun (WGS) entry which is preliminary data.</text>
</comment>
<dbReference type="Proteomes" id="UP001138768">
    <property type="component" value="Unassembled WGS sequence"/>
</dbReference>
<dbReference type="Pfam" id="PF08386">
    <property type="entry name" value="Abhydrolase_4"/>
    <property type="match status" value="1"/>
</dbReference>
<dbReference type="InterPro" id="IPR013595">
    <property type="entry name" value="Pept_S33_TAP-like_C"/>
</dbReference>
<reference evidence="2 3" key="1">
    <citation type="journal article" date="2020" name="Microorganisms">
        <title>Osmotic Adaptation and Compatible Solute Biosynthesis of Phototrophic Bacteria as Revealed from Genome Analyses.</title>
        <authorList>
            <person name="Imhoff J.F."/>
            <person name="Rahn T."/>
            <person name="Kunzel S."/>
            <person name="Keller A."/>
            <person name="Neulinger S.C."/>
        </authorList>
    </citation>
    <scope>NUCLEOTIDE SEQUENCE [LARGE SCALE GENOMIC DNA]</scope>
    <source>
        <strain evidence="2 3">DSM 25653</strain>
    </source>
</reference>
<evidence type="ECO:0000259" key="1">
    <source>
        <dbReference type="Pfam" id="PF08386"/>
    </source>
</evidence>
<evidence type="ECO:0000313" key="3">
    <source>
        <dbReference type="Proteomes" id="UP001138768"/>
    </source>
</evidence>
<dbReference type="AlphaFoldDB" id="A0A9X0WD30"/>
<dbReference type="SUPFAM" id="SSF53474">
    <property type="entry name" value="alpha/beta-Hydrolases"/>
    <property type="match status" value="1"/>
</dbReference>
<proteinExistence type="predicted"/>
<feature type="domain" description="Peptidase S33 tripeptidyl aminopeptidase-like C-terminal" evidence="1">
    <location>
        <begin position="87"/>
        <end position="147"/>
    </location>
</feature>
<protein>
    <recommendedName>
        <fullName evidence="1">Peptidase S33 tripeptidyl aminopeptidase-like C-terminal domain-containing protein</fullName>
    </recommendedName>
</protein>
<organism evidence="2 3">
    <name type="scientific">Lamprobacter modestohalophilus</name>
    <dbReference type="NCBI Taxonomy" id="1064514"/>
    <lineage>
        <taxon>Bacteria</taxon>
        <taxon>Pseudomonadati</taxon>
        <taxon>Pseudomonadota</taxon>
        <taxon>Gammaproteobacteria</taxon>
        <taxon>Chromatiales</taxon>
        <taxon>Chromatiaceae</taxon>
        <taxon>Lamprobacter</taxon>
    </lineage>
</organism>
<sequence length="148" mass="16228">MNTPGGPAEIKRSAAVQKIFADTSGTPEQKTQRMFSVLIPERWRQAHPDPSTYVPPVTETISPEVRAKQNAAVANWPGIDQQLLSIRTPTLIMAGTEDEVVPPGNALTLARQIRASWLVRFRGGGHGMMYQFPTQMAEVVNTFLATAN</sequence>